<dbReference type="PANTHER" id="PTHR10357:SF179">
    <property type="entry name" value="NEUTRAL AND BASIC AMINO ACID TRANSPORT PROTEIN RBAT"/>
    <property type="match status" value="1"/>
</dbReference>
<dbReference type="Pfam" id="PF00128">
    <property type="entry name" value="Alpha-amylase"/>
    <property type="match status" value="1"/>
</dbReference>
<dbReference type="GO" id="GO:0004556">
    <property type="term" value="F:alpha-amylase activity"/>
    <property type="evidence" value="ECO:0007669"/>
    <property type="project" value="TreeGrafter"/>
</dbReference>
<dbReference type="SMART" id="SM00642">
    <property type="entry name" value="Aamy"/>
    <property type="match status" value="1"/>
</dbReference>
<dbReference type="CDD" id="cd11332">
    <property type="entry name" value="AmyAc_OligoGlu_TS"/>
    <property type="match status" value="1"/>
</dbReference>
<sequence length="535" mass="60467">MKSTPWWKEAVIYQIYPRSFFDSNGDGEGDLPGITSHLDYVQKLGVDAIWLSPFYTSPNKDGGYDVANPRDVDPRFGNLSDFETLIDRAHELSLRVVVDIVPNHFSDRHAWFQAALAAGPGSPERNRFHFYDANPDGTPPNNWISLFGGPSWTQVEDGQYYLHLFDSSQPDLNWENNEVRDDFEKTLRFWLDLGVDGFRVDVAHGLVKENIRENHPDPQGLSDALRLDVDMDIEKRNALLMSVPFFDRQGVHEIYRSWRKIFDSYIGREIMAVAEAWVHPPINATLYVRPDELHQVFNFDLLTAPFDEDFLFDVISRSIALTATVKALPTWALSNHDSPRVASRIGDAQSRALAVFVLALPGSAYVFAGQELGLPDGKLRDADRQDPAFLRTNGEVKGRDGARVPLPWSGEQSPFGFTTGTPWLPIDPLWKSLTVEVEDLDPQSTLNLYRQALTLRKIHLTGVEQMQWLQSSNSEVKSANLLIFQRGPLQITMNLAEHAQEIEAKGQVILISSGSLEVHGEKWLLPPYSCIWSLN</sequence>
<feature type="domain" description="Glycosyl hydrolase family 13 catalytic" evidence="1">
    <location>
        <begin position="14"/>
        <end position="403"/>
    </location>
</feature>
<dbReference type="Gene3D" id="3.20.20.80">
    <property type="entry name" value="Glycosidases"/>
    <property type="match status" value="2"/>
</dbReference>
<dbReference type="SUPFAM" id="SSF51445">
    <property type="entry name" value="(Trans)glycosidases"/>
    <property type="match status" value="1"/>
</dbReference>
<dbReference type="PANTHER" id="PTHR10357">
    <property type="entry name" value="ALPHA-AMYLASE FAMILY MEMBER"/>
    <property type="match status" value="1"/>
</dbReference>
<reference evidence="2" key="1">
    <citation type="submission" date="2020-05" db="EMBL/GenBank/DDBJ databases">
        <authorList>
            <person name="Chiriac C."/>
            <person name="Salcher M."/>
            <person name="Ghai R."/>
            <person name="Kavagutti S V."/>
        </authorList>
    </citation>
    <scope>NUCLEOTIDE SEQUENCE</scope>
</reference>
<dbReference type="GO" id="GO:0009313">
    <property type="term" value="P:oligosaccharide catabolic process"/>
    <property type="evidence" value="ECO:0007669"/>
    <property type="project" value="TreeGrafter"/>
</dbReference>
<evidence type="ECO:0000259" key="1">
    <source>
        <dbReference type="SMART" id="SM00642"/>
    </source>
</evidence>
<dbReference type="AlphaFoldDB" id="A0A6J6PJG0"/>
<dbReference type="InterPro" id="IPR006047">
    <property type="entry name" value="GH13_cat_dom"/>
</dbReference>
<proteinExistence type="predicted"/>
<evidence type="ECO:0000313" key="2">
    <source>
        <dbReference type="EMBL" id="CAB4699630.1"/>
    </source>
</evidence>
<gene>
    <name evidence="2" type="ORF">UFOPK2655_00047</name>
</gene>
<organism evidence="2">
    <name type="scientific">freshwater metagenome</name>
    <dbReference type="NCBI Taxonomy" id="449393"/>
    <lineage>
        <taxon>unclassified sequences</taxon>
        <taxon>metagenomes</taxon>
        <taxon>ecological metagenomes</taxon>
    </lineage>
</organism>
<dbReference type="EMBL" id="CAEZYE010000002">
    <property type="protein sequence ID" value="CAB4699630.1"/>
    <property type="molecule type" value="Genomic_DNA"/>
</dbReference>
<name>A0A6J6PJG0_9ZZZZ</name>
<accession>A0A6J6PJG0</accession>
<protein>
    <submittedName>
        <fullName evidence="2">Unannotated protein</fullName>
    </submittedName>
</protein>
<dbReference type="Gene3D" id="3.90.400.10">
    <property type="entry name" value="Oligo-1,6-glucosidase, Domain 2"/>
    <property type="match status" value="1"/>
</dbReference>
<dbReference type="InterPro" id="IPR045857">
    <property type="entry name" value="O16G_dom_2"/>
</dbReference>
<dbReference type="InterPro" id="IPR017853">
    <property type="entry name" value="GH"/>
</dbReference>